<evidence type="ECO:0000259" key="15">
    <source>
        <dbReference type="Pfam" id="PF06415"/>
    </source>
</evidence>
<comment type="catalytic activity">
    <reaction evidence="1 9">
        <text>(2R)-2-phosphoglycerate = (2R)-3-phosphoglycerate</text>
        <dbReference type="Rhea" id="RHEA:15901"/>
        <dbReference type="ChEBI" id="CHEBI:58272"/>
        <dbReference type="ChEBI" id="CHEBI:58289"/>
        <dbReference type="EC" id="5.4.2.12"/>
    </reaction>
</comment>
<keyword evidence="5 9" id="KW-0479">Metal-binding</keyword>
<evidence type="ECO:0000256" key="9">
    <source>
        <dbReference type="HAMAP-Rule" id="MF_01038"/>
    </source>
</evidence>
<feature type="binding site" evidence="9 13">
    <location>
        <position position="400"/>
    </location>
    <ligand>
        <name>Mn(2+)</name>
        <dbReference type="ChEBI" id="CHEBI:29035"/>
        <label>1</label>
    </ligand>
</feature>
<evidence type="ECO:0000256" key="2">
    <source>
        <dbReference type="ARBA" id="ARBA00002315"/>
    </source>
</evidence>
<organism evidence="16 17">
    <name type="scientific">Falsihalocynthiibacter arcticus</name>
    <dbReference type="NCBI Taxonomy" id="1579316"/>
    <lineage>
        <taxon>Bacteria</taxon>
        <taxon>Pseudomonadati</taxon>
        <taxon>Pseudomonadota</taxon>
        <taxon>Alphaproteobacteria</taxon>
        <taxon>Rhodobacterales</taxon>
        <taxon>Roseobacteraceae</taxon>
        <taxon>Falsihalocynthiibacter</taxon>
    </lineage>
</organism>
<evidence type="ECO:0000256" key="7">
    <source>
        <dbReference type="ARBA" id="ARBA00023211"/>
    </source>
</evidence>
<dbReference type="PANTHER" id="PTHR31637">
    <property type="entry name" value="2,3-BISPHOSPHOGLYCERATE-INDEPENDENT PHOSPHOGLYCERATE MUTASE"/>
    <property type="match status" value="1"/>
</dbReference>
<dbReference type="GO" id="GO:0005829">
    <property type="term" value="C:cytosol"/>
    <property type="evidence" value="ECO:0007669"/>
    <property type="project" value="TreeGrafter"/>
</dbReference>
<feature type="binding site" evidence="9 12">
    <location>
        <position position="193"/>
    </location>
    <ligand>
        <name>substrate</name>
    </ligand>
</feature>
<dbReference type="GO" id="GO:0006007">
    <property type="term" value="P:glucose catabolic process"/>
    <property type="evidence" value="ECO:0007669"/>
    <property type="project" value="InterPro"/>
</dbReference>
<comment type="subunit">
    <text evidence="9">Monomer.</text>
</comment>
<name>A0A126UYR3_9RHOB</name>
<feature type="binding site" evidence="9 13">
    <location>
        <position position="460"/>
    </location>
    <ligand>
        <name>Mn(2+)</name>
        <dbReference type="ChEBI" id="CHEBI:29035"/>
        <label>1</label>
    </ligand>
</feature>
<dbReference type="STRING" id="1579316.RC74_07860"/>
<dbReference type="RefSeq" id="WP_039001754.1">
    <property type="nucleotide sequence ID" value="NZ_CP014327.1"/>
</dbReference>
<evidence type="ECO:0000256" key="6">
    <source>
        <dbReference type="ARBA" id="ARBA00023152"/>
    </source>
</evidence>
<evidence type="ECO:0000256" key="13">
    <source>
        <dbReference type="PIRSR" id="PIRSR001492-3"/>
    </source>
</evidence>
<dbReference type="SUPFAM" id="SSF64158">
    <property type="entry name" value="2,3-Bisphosphoglycerate-independent phosphoglycerate mutase, substrate-binding domain"/>
    <property type="match status" value="1"/>
</dbReference>
<evidence type="ECO:0000256" key="12">
    <source>
        <dbReference type="PIRSR" id="PIRSR001492-2"/>
    </source>
</evidence>
<feature type="binding site" evidence="9 12">
    <location>
        <begin position="258"/>
        <end position="261"/>
    </location>
    <ligand>
        <name>substrate</name>
    </ligand>
</feature>
<evidence type="ECO:0000256" key="8">
    <source>
        <dbReference type="ARBA" id="ARBA00023235"/>
    </source>
</evidence>
<dbReference type="AlphaFoldDB" id="A0A126UYR3"/>
<proteinExistence type="inferred from homology"/>
<dbReference type="InterPro" id="IPR005995">
    <property type="entry name" value="Pgm_bpd_ind"/>
</dbReference>
<dbReference type="GO" id="GO:0030145">
    <property type="term" value="F:manganese ion binding"/>
    <property type="evidence" value="ECO:0007669"/>
    <property type="project" value="UniProtKB-UniRule"/>
</dbReference>
<sequence>MSAKTIAKKPIVLCILDGWGHRDETANNAPAMAATPNFDRIMSESPHATLTTYGPDVGLPTGQMGNSEVGHTNIGAGRVVPMDLGQIDLAVENGSFAQNKALRGFIDTLKNNGGTAHLIGVISDGGVHGHLNHVVAAAKAVSDAGVPCVIHAITDGRDVAPKSADHFMAEFVAALPQSVQIGTVSGRYYALDRDNRWERVSKAYGAIINATGEAANTAIEAVSEAWARGETDEFILPTVIAPYVGVRDGDGVYCLNFRADRAREILAAIGQPAFDGFETGPRPTLSSYLGMVGYSDDHTTYMDVCFPKANLVNTLGSWVAQKGLRQFRLAETEKYPHVTFFLNGGKEEPEIGEDRFMPQSPKVATYDLQPEMSSVEVTDKFVEAINAGYDLIVTNYANPDMVGHTGDLAAAIKACEAVDRGLGRVLEALEAVGGAMIVTADHGNCETMVDPVTGGPHTAHTTNPVPVALFGAPEGTQLRTGRLSDLAPTILDLMGLDLPPEMTGETLIIR</sequence>
<dbReference type="Pfam" id="PF06415">
    <property type="entry name" value="iPGM_N"/>
    <property type="match status" value="1"/>
</dbReference>
<dbReference type="InterPro" id="IPR036646">
    <property type="entry name" value="PGAM_B_sf"/>
</dbReference>
<comment type="cofactor">
    <cofactor evidence="9">
        <name>Mn(2+)</name>
        <dbReference type="ChEBI" id="CHEBI:29035"/>
    </cofactor>
    <text evidence="9">Binds 2 manganese ions per subunit.</text>
</comment>
<comment type="pathway">
    <text evidence="3 9">Carbohydrate degradation; glycolysis; pyruvate from D-glyceraldehyde 3-phosphate: step 3/5.</text>
</comment>
<comment type="similarity">
    <text evidence="4 9">Belongs to the BPG-independent phosphoglycerate mutase family.</text>
</comment>
<feature type="binding site" evidence="9 12">
    <location>
        <position position="334"/>
    </location>
    <ligand>
        <name>substrate</name>
    </ligand>
</feature>
<reference evidence="16 17" key="1">
    <citation type="submission" date="2016-02" db="EMBL/GenBank/DDBJ databases">
        <title>Complete genome sequence of Halocynthiibacter arcticus PAMC 20958t from arctic marine sediment.</title>
        <authorList>
            <person name="Lee Y.M."/>
            <person name="Baek K."/>
            <person name="Lee H.K."/>
            <person name="Shin S.C."/>
        </authorList>
    </citation>
    <scope>NUCLEOTIDE SEQUENCE [LARGE SCALE GENOMIC DNA]</scope>
    <source>
        <strain evidence="16">PAMC 20958</strain>
    </source>
</reference>
<feature type="binding site" evidence="9 12">
    <location>
        <position position="128"/>
    </location>
    <ligand>
        <name>substrate</name>
    </ligand>
</feature>
<dbReference type="HAMAP" id="MF_01038">
    <property type="entry name" value="GpmI"/>
    <property type="match status" value="1"/>
</dbReference>
<keyword evidence="8 9" id="KW-0413">Isomerase</keyword>
<dbReference type="InterPro" id="IPR017850">
    <property type="entry name" value="Alkaline_phosphatase_core_sf"/>
</dbReference>
<feature type="domain" description="Metalloenzyme" evidence="14">
    <location>
        <begin position="9"/>
        <end position="497"/>
    </location>
</feature>
<evidence type="ECO:0000256" key="4">
    <source>
        <dbReference type="ARBA" id="ARBA00008819"/>
    </source>
</evidence>
<dbReference type="EC" id="5.4.2.12" evidence="9 10"/>
<evidence type="ECO:0000313" key="17">
    <source>
        <dbReference type="Proteomes" id="UP000070371"/>
    </source>
</evidence>
<dbReference type="InterPro" id="IPR006124">
    <property type="entry name" value="Metalloenzyme"/>
</dbReference>
<dbReference type="UniPathway" id="UPA00109">
    <property type="reaction ID" value="UER00186"/>
</dbReference>
<dbReference type="EMBL" id="CP014327">
    <property type="protein sequence ID" value="AML51184.1"/>
    <property type="molecule type" value="Genomic_DNA"/>
</dbReference>
<feature type="binding site" evidence="9 13">
    <location>
        <position position="441"/>
    </location>
    <ligand>
        <name>Mn(2+)</name>
        <dbReference type="ChEBI" id="CHEBI:29035"/>
        <label>2</label>
    </ligand>
</feature>
<dbReference type="NCBIfam" id="TIGR01307">
    <property type="entry name" value="pgm_bpd_ind"/>
    <property type="match status" value="1"/>
</dbReference>
<dbReference type="Gene3D" id="3.40.1450.10">
    <property type="entry name" value="BPG-independent phosphoglycerate mutase, domain B"/>
    <property type="match status" value="1"/>
</dbReference>
<feature type="binding site" evidence="9 13">
    <location>
        <position position="67"/>
    </location>
    <ligand>
        <name>Mn(2+)</name>
        <dbReference type="ChEBI" id="CHEBI:29035"/>
        <label>2</label>
    </ligand>
</feature>
<dbReference type="PANTHER" id="PTHR31637:SF0">
    <property type="entry name" value="2,3-BISPHOSPHOGLYCERATE-INDEPENDENT PHOSPHOGLYCERATE MUTASE"/>
    <property type="match status" value="1"/>
</dbReference>
<comment type="function">
    <text evidence="2 9">Catalyzes the interconversion of 2-phosphoglycerate and 3-phosphoglycerate.</text>
</comment>
<protein>
    <recommendedName>
        <fullName evidence="9 10">2,3-bisphosphoglycerate-independent phosphoglycerate mutase</fullName>
        <shortName evidence="9">BPG-independent PGAM</shortName>
        <shortName evidence="9">Phosphoglyceromutase</shortName>
        <shortName evidence="9">iPGM</shortName>
        <ecNumber evidence="9 10">5.4.2.12</ecNumber>
    </recommendedName>
</protein>
<feature type="active site" description="Phosphoserine intermediate" evidence="9 11">
    <location>
        <position position="67"/>
    </location>
</feature>
<gene>
    <name evidence="9" type="primary">gpmI</name>
    <name evidence="16" type="ORF">RC74_07860</name>
</gene>
<feature type="binding site" evidence="9 12">
    <location>
        <begin position="157"/>
        <end position="158"/>
    </location>
    <ligand>
        <name>substrate</name>
    </ligand>
</feature>
<dbReference type="Pfam" id="PF01676">
    <property type="entry name" value="Metalloenzyme"/>
    <property type="match status" value="1"/>
</dbReference>
<feature type="binding site" evidence="9 13">
    <location>
        <position position="17"/>
    </location>
    <ligand>
        <name>Mn(2+)</name>
        <dbReference type="ChEBI" id="CHEBI:29035"/>
        <label>2</label>
    </ligand>
</feature>
<evidence type="ECO:0000313" key="16">
    <source>
        <dbReference type="EMBL" id="AML51184.1"/>
    </source>
</evidence>
<feature type="binding site" evidence="9 12">
    <location>
        <position position="187"/>
    </location>
    <ligand>
        <name>substrate</name>
    </ligand>
</feature>
<evidence type="ECO:0000256" key="5">
    <source>
        <dbReference type="ARBA" id="ARBA00022723"/>
    </source>
</evidence>
<evidence type="ECO:0000256" key="1">
    <source>
        <dbReference type="ARBA" id="ARBA00000370"/>
    </source>
</evidence>
<keyword evidence="6 9" id="KW-0324">Glycolysis</keyword>
<dbReference type="SUPFAM" id="SSF53649">
    <property type="entry name" value="Alkaline phosphatase-like"/>
    <property type="match status" value="1"/>
</dbReference>
<keyword evidence="17" id="KW-1185">Reference proteome</keyword>
<dbReference type="Gene3D" id="3.40.720.10">
    <property type="entry name" value="Alkaline Phosphatase, subunit A"/>
    <property type="match status" value="1"/>
</dbReference>
<evidence type="ECO:0000256" key="3">
    <source>
        <dbReference type="ARBA" id="ARBA00004798"/>
    </source>
</evidence>
<evidence type="ECO:0000259" key="14">
    <source>
        <dbReference type="Pfam" id="PF01676"/>
    </source>
</evidence>
<keyword evidence="7 9" id="KW-0464">Manganese</keyword>
<dbReference type="PIRSF" id="PIRSF001492">
    <property type="entry name" value="IPGAM"/>
    <property type="match status" value="1"/>
</dbReference>
<dbReference type="Proteomes" id="UP000070371">
    <property type="component" value="Chromosome"/>
</dbReference>
<dbReference type="OrthoDB" id="9800863at2"/>
<dbReference type="GO" id="GO:0004619">
    <property type="term" value="F:phosphoglycerate mutase activity"/>
    <property type="evidence" value="ECO:0007669"/>
    <property type="project" value="UniProtKB-UniRule"/>
</dbReference>
<dbReference type="CDD" id="cd16010">
    <property type="entry name" value="iPGM"/>
    <property type="match status" value="1"/>
</dbReference>
<evidence type="ECO:0000256" key="11">
    <source>
        <dbReference type="PIRSR" id="PIRSR001492-1"/>
    </source>
</evidence>
<dbReference type="KEGG" id="hat:RC74_07860"/>
<feature type="domain" description="BPG-independent PGAM N-terminal" evidence="15">
    <location>
        <begin position="87"/>
        <end position="295"/>
    </location>
</feature>
<accession>A0A126UYR3</accession>
<evidence type="ECO:0000256" key="10">
    <source>
        <dbReference type="NCBIfam" id="TIGR01307"/>
    </source>
</evidence>
<dbReference type="InterPro" id="IPR011258">
    <property type="entry name" value="BPG-indep_PGM_N"/>
</dbReference>
<dbReference type="FunFam" id="3.40.1450.10:FF:000002">
    <property type="entry name" value="2,3-bisphosphoglycerate-independent phosphoglycerate mutase"/>
    <property type="match status" value="1"/>
</dbReference>
<dbReference type="GO" id="GO:0006096">
    <property type="term" value="P:glycolytic process"/>
    <property type="evidence" value="ECO:0007669"/>
    <property type="project" value="UniProtKB-UniRule"/>
</dbReference>
<feature type="binding site" evidence="9 13">
    <location>
        <position position="404"/>
    </location>
    <ligand>
        <name>Mn(2+)</name>
        <dbReference type="ChEBI" id="CHEBI:29035"/>
        <label>1</label>
    </ligand>
</feature>
<feature type="binding site" evidence="9 13">
    <location>
        <position position="442"/>
    </location>
    <ligand>
        <name>Mn(2+)</name>
        <dbReference type="ChEBI" id="CHEBI:29035"/>
        <label>2</label>
    </ligand>
</feature>